<keyword evidence="3" id="KW-0804">Transcription</keyword>
<dbReference type="PROSITE" id="PS50977">
    <property type="entry name" value="HTH_TETR_2"/>
    <property type="match status" value="1"/>
</dbReference>
<dbReference type="Pfam" id="PF17935">
    <property type="entry name" value="TetR_C_27"/>
    <property type="match status" value="1"/>
</dbReference>
<gene>
    <name evidence="6" type="ORF">AWB85_23550</name>
</gene>
<evidence type="ECO:0000256" key="1">
    <source>
        <dbReference type="ARBA" id="ARBA00023015"/>
    </source>
</evidence>
<comment type="caution">
    <text evidence="6">The sequence shown here is derived from an EMBL/GenBank/DDBJ whole genome shotgun (WGS) entry which is preliminary data.</text>
</comment>
<evidence type="ECO:0000259" key="5">
    <source>
        <dbReference type="PROSITE" id="PS50977"/>
    </source>
</evidence>
<dbReference type="Gene3D" id="1.10.357.10">
    <property type="entry name" value="Tetracycline Repressor, domain 2"/>
    <property type="match status" value="1"/>
</dbReference>
<dbReference type="Proteomes" id="UP000186919">
    <property type="component" value="Unassembled WGS sequence"/>
</dbReference>
<proteinExistence type="predicted"/>
<sequence>MPRISASSVEEHREQVHRRVFEAFAQLMSEQSFDAITMAKLATAAGIGRTAIYHHFADKEAVIVEFASHETSRYLEGLRSALAGISDPAQRLSIYIRHQLETGQQFHMGLGNQLYGALSRDAAVAIREHVVDVEAVLLEILADGVAAEVFIVEDLTATVSLIHACLAPRHLPIDAIARFVLRALGATP</sequence>
<dbReference type="SUPFAM" id="SSF46689">
    <property type="entry name" value="Homeodomain-like"/>
    <property type="match status" value="1"/>
</dbReference>
<keyword evidence="1" id="KW-0805">Transcription regulation</keyword>
<evidence type="ECO:0000313" key="6">
    <source>
        <dbReference type="EMBL" id="OAT69005.1"/>
    </source>
</evidence>
<name>A0A179VDG9_9MYCO</name>
<dbReference type="InterPro" id="IPR023772">
    <property type="entry name" value="DNA-bd_HTH_TetR-type_CS"/>
</dbReference>
<dbReference type="InterPro" id="IPR050109">
    <property type="entry name" value="HTH-type_TetR-like_transc_reg"/>
</dbReference>
<feature type="domain" description="HTH tetR-type" evidence="5">
    <location>
        <begin position="14"/>
        <end position="74"/>
    </location>
</feature>
<evidence type="ECO:0000256" key="4">
    <source>
        <dbReference type="PROSITE-ProRule" id="PRU00335"/>
    </source>
</evidence>
<dbReference type="GO" id="GO:0003700">
    <property type="term" value="F:DNA-binding transcription factor activity"/>
    <property type="evidence" value="ECO:0007669"/>
    <property type="project" value="TreeGrafter"/>
</dbReference>
<dbReference type="InterPro" id="IPR041478">
    <property type="entry name" value="TetR_C_27"/>
</dbReference>
<feature type="DNA-binding region" description="H-T-H motif" evidence="4">
    <location>
        <begin position="37"/>
        <end position="56"/>
    </location>
</feature>
<protein>
    <submittedName>
        <fullName evidence="6">TetR family transcriptional regulator</fullName>
    </submittedName>
</protein>
<dbReference type="AlphaFoldDB" id="A0A179VDG9"/>
<dbReference type="InterPro" id="IPR009057">
    <property type="entry name" value="Homeodomain-like_sf"/>
</dbReference>
<dbReference type="PANTHER" id="PTHR30055">
    <property type="entry name" value="HTH-TYPE TRANSCRIPTIONAL REGULATOR RUTR"/>
    <property type="match status" value="1"/>
</dbReference>
<dbReference type="PRINTS" id="PR00455">
    <property type="entry name" value="HTHTETR"/>
</dbReference>
<accession>A0A179VDG9</accession>
<dbReference type="RefSeq" id="WP_064629536.1">
    <property type="nucleotide sequence ID" value="NZ_CP120507.1"/>
</dbReference>
<dbReference type="EMBL" id="LQYE01000011">
    <property type="protein sequence ID" value="OAT69005.1"/>
    <property type="molecule type" value="Genomic_DNA"/>
</dbReference>
<dbReference type="InterPro" id="IPR001647">
    <property type="entry name" value="HTH_TetR"/>
</dbReference>
<evidence type="ECO:0000313" key="7">
    <source>
        <dbReference type="Proteomes" id="UP000186919"/>
    </source>
</evidence>
<dbReference type="Pfam" id="PF00440">
    <property type="entry name" value="TetR_N"/>
    <property type="match status" value="1"/>
</dbReference>
<dbReference type="PROSITE" id="PS01081">
    <property type="entry name" value="HTH_TETR_1"/>
    <property type="match status" value="1"/>
</dbReference>
<organism evidence="6 7">
    <name type="scientific">Mycobacteroides immunogenum</name>
    <dbReference type="NCBI Taxonomy" id="83262"/>
    <lineage>
        <taxon>Bacteria</taxon>
        <taxon>Bacillati</taxon>
        <taxon>Actinomycetota</taxon>
        <taxon>Actinomycetes</taxon>
        <taxon>Mycobacteriales</taxon>
        <taxon>Mycobacteriaceae</taxon>
        <taxon>Mycobacteroides</taxon>
    </lineage>
</organism>
<dbReference type="GO" id="GO:0000976">
    <property type="term" value="F:transcription cis-regulatory region binding"/>
    <property type="evidence" value="ECO:0007669"/>
    <property type="project" value="TreeGrafter"/>
</dbReference>
<evidence type="ECO:0000256" key="3">
    <source>
        <dbReference type="ARBA" id="ARBA00023163"/>
    </source>
</evidence>
<evidence type="ECO:0000256" key="2">
    <source>
        <dbReference type="ARBA" id="ARBA00023125"/>
    </source>
</evidence>
<dbReference type="PANTHER" id="PTHR30055:SF234">
    <property type="entry name" value="HTH-TYPE TRANSCRIPTIONAL REGULATOR BETI"/>
    <property type="match status" value="1"/>
</dbReference>
<keyword evidence="2 4" id="KW-0238">DNA-binding</keyword>
<reference evidence="6 7" key="1">
    <citation type="submission" date="2016-01" db="EMBL/GenBank/DDBJ databases">
        <title>Mycobacterium immunogenum strain CD11_6 genome sequencing and assembly.</title>
        <authorList>
            <person name="Kaur G."/>
            <person name="Nair G.R."/>
            <person name="Mayilraj S."/>
        </authorList>
    </citation>
    <scope>NUCLEOTIDE SEQUENCE [LARGE SCALE GENOMIC DNA]</scope>
    <source>
        <strain evidence="6 7">CD11-6</strain>
    </source>
</reference>